<keyword evidence="2" id="KW-1185">Reference proteome</keyword>
<organism evidence="1 2">
    <name type="scientific">Gigaspora rosea</name>
    <dbReference type="NCBI Taxonomy" id="44941"/>
    <lineage>
        <taxon>Eukaryota</taxon>
        <taxon>Fungi</taxon>
        <taxon>Fungi incertae sedis</taxon>
        <taxon>Mucoromycota</taxon>
        <taxon>Glomeromycotina</taxon>
        <taxon>Glomeromycetes</taxon>
        <taxon>Diversisporales</taxon>
        <taxon>Gigasporaceae</taxon>
        <taxon>Gigaspora</taxon>
    </lineage>
</organism>
<dbReference type="OrthoDB" id="2493660at2759"/>
<reference evidence="1 2" key="1">
    <citation type="submission" date="2018-06" db="EMBL/GenBank/DDBJ databases">
        <title>Comparative genomics reveals the genomic features of Rhizophagus irregularis, R. cerebriforme, R. diaphanum and Gigaspora rosea, and their symbiotic lifestyle signature.</title>
        <authorList>
            <person name="Morin E."/>
            <person name="San Clemente H."/>
            <person name="Chen E.C.H."/>
            <person name="De La Providencia I."/>
            <person name="Hainaut M."/>
            <person name="Kuo A."/>
            <person name="Kohler A."/>
            <person name="Murat C."/>
            <person name="Tang N."/>
            <person name="Roy S."/>
            <person name="Loubradou J."/>
            <person name="Henrissat B."/>
            <person name="Grigoriev I.V."/>
            <person name="Corradi N."/>
            <person name="Roux C."/>
            <person name="Martin F.M."/>
        </authorList>
    </citation>
    <scope>NUCLEOTIDE SEQUENCE [LARGE SCALE GENOMIC DNA]</scope>
    <source>
        <strain evidence="1 2">DAOM 194757</strain>
    </source>
</reference>
<sequence>MEMTKWYLIEEKWIMDHTLGINKLSNCFQNGIGIKKHKLKAFDNYQKPVDTAHIGAIWDLKRYYQKDIDVMKKESEVITHRLDINRVGEINSYEDGIGVEMEGYKTLNFYQRFASDECKAFEYYESLEATCIVWKRKVELFKTQNIVSECKSQRVKMLSCNVLNDSAKSNKKGSLNNNDLQEMKRTGEVSNNKRMMRCKDSDNSSSFNNNEVENIKVNGMLIDNRKVKVELWIFLMLMKLHMMNDLVRRADKDGIGCSDLRFARAYPQVGEDVTGNFVT</sequence>
<name>A0A397UZ12_9GLOM</name>
<dbReference type="EMBL" id="QKWP01000815">
    <property type="protein sequence ID" value="RIB14598.1"/>
    <property type="molecule type" value="Genomic_DNA"/>
</dbReference>
<proteinExistence type="predicted"/>
<protein>
    <submittedName>
        <fullName evidence="1">Uncharacterized protein</fullName>
    </submittedName>
</protein>
<accession>A0A397UZ12</accession>
<comment type="caution">
    <text evidence="1">The sequence shown here is derived from an EMBL/GenBank/DDBJ whole genome shotgun (WGS) entry which is preliminary data.</text>
</comment>
<dbReference type="InterPro" id="IPR011990">
    <property type="entry name" value="TPR-like_helical_dom_sf"/>
</dbReference>
<dbReference type="AlphaFoldDB" id="A0A397UZ12"/>
<dbReference type="Gene3D" id="1.25.40.10">
    <property type="entry name" value="Tetratricopeptide repeat domain"/>
    <property type="match status" value="1"/>
</dbReference>
<evidence type="ECO:0000313" key="1">
    <source>
        <dbReference type="EMBL" id="RIB14598.1"/>
    </source>
</evidence>
<dbReference type="Proteomes" id="UP000266673">
    <property type="component" value="Unassembled WGS sequence"/>
</dbReference>
<evidence type="ECO:0000313" key="2">
    <source>
        <dbReference type="Proteomes" id="UP000266673"/>
    </source>
</evidence>
<gene>
    <name evidence="1" type="ORF">C2G38_2194641</name>
</gene>